<dbReference type="PROSITE" id="PS01229">
    <property type="entry name" value="COF_2"/>
    <property type="match status" value="1"/>
</dbReference>
<evidence type="ECO:0000313" key="2">
    <source>
        <dbReference type="Proteomes" id="UP000593626"/>
    </source>
</evidence>
<organism evidence="1 2">
    <name type="scientific">Mangrovibacillus cuniculi</name>
    <dbReference type="NCBI Taxonomy" id="2593652"/>
    <lineage>
        <taxon>Bacteria</taxon>
        <taxon>Bacillati</taxon>
        <taxon>Bacillota</taxon>
        <taxon>Bacilli</taxon>
        <taxon>Bacillales</taxon>
        <taxon>Bacillaceae</taxon>
        <taxon>Mangrovibacillus</taxon>
    </lineage>
</organism>
<dbReference type="SFLD" id="SFLDG01140">
    <property type="entry name" value="C2.B:_Phosphomannomutase_and_P"/>
    <property type="match status" value="1"/>
</dbReference>
<reference evidence="1 2" key="1">
    <citation type="submission" date="2019-07" db="EMBL/GenBank/DDBJ databases">
        <title>Genome sequence of 2 isolates from Red Sea Mangroves.</title>
        <authorList>
            <person name="Sefrji F."/>
            <person name="Michoud G."/>
            <person name="Merlino G."/>
            <person name="Daffonchio D."/>
        </authorList>
    </citation>
    <scope>NUCLEOTIDE SEQUENCE [LARGE SCALE GENOMIC DNA]</scope>
    <source>
        <strain evidence="1 2">R1DC41</strain>
    </source>
</reference>
<dbReference type="PANTHER" id="PTHR10000:SF25">
    <property type="entry name" value="PHOSPHATASE YKRA-RELATED"/>
    <property type="match status" value="1"/>
</dbReference>
<sequence length="256" mass="28902">MSYKIVFFDVDGTLTSHIDGSISEGTKRAIRKLINRGIKVVAATGRPFSMCRELEDLGIRTFITANGAYVKDNDTVLHKIRFDNDVLKEVMKYAGEKGHGLSFYTEKLHTNGVKNDQIKKALEETLSLSEFPKEVLGEEEEVYLMNLFADEDMIKEYQDMFPQLIFKRWHPYILNVLKEDVSKSLAIKEVLDYFHLDSSEAIAFGDGGNDIDMLEYVGLGIAMGNASDTLKKIADFVTKGSHEGGIYYALEKFEVV</sequence>
<dbReference type="AlphaFoldDB" id="A0A7S8HEL6"/>
<dbReference type="SFLD" id="SFLDS00003">
    <property type="entry name" value="Haloacid_Dehalogenase"/>
    <property type="match status" value="1"/>
</dbReference>
<dbReference type="Proteomes" id="UP000593626">
    <property type="component" value="Chromosome"/>
</dbReference>
<dbReference type="NCBIfam" id="TIGR00099">
    <property type="entry name" value="Cof-subfamily"/>
    <property type="match status" value="1"/>
</dbReference>
<dbReference type="InterPro" id="IPR000150">
    <property type="entry name" value="Cof"/>
</dbReference>
<keyword evidence="2" id="KW-1185">Reference proteome</keyword>
<dbReference type="KEGG" id="mcui:G8O30_02265"/>
<name>A0A7S8HEL6_9BACI</name>
<dbReference type="PANTHER" id="PTHR10000">
    <property type="entry name" value="PHOSPHOSERINE PHOSPHATASE"/>
    <property type="match status" value="1"/>
</dbReference>
<gene>
    <name evidence="1" type="ORF">G8O30_02265</name>
</gene>
<dbReference type="GO" id="GO:0005829">
    <property type="term" value="C:cytosol"/>
    <property type="evidence" value="ECO:0007669"/>
    <property type="project" value="TreeGrafter"/>
</dbReference>
<proteinExistence type="predicted"/>
<dbReference type="InterPro" id="IPR023214">
    <property type="entry name" value="HAD_sf"/>
</dbReference>
<dbReference type="RefSeq" id="WP_239673381.1">
    <property type="nucleotide sequence ID" value="NZ_CP049742.1"/>
</dbReference>
<dbReference type="GO" id="GO:0016791">
    <property type="term" value="F:phosphatase activity"/>
    <property type="evidence" value="ECO:0007669"/>
    <property type="project" value="UniProtKB-ARBA"/>
</dbReference>
<dbReference type="Gene3D" id="3.40.50.1000">
    <property type="entry name" value="HAD superfamily/HAD-like"/>
    <property type="match status" value="1"/>
</dbReference>
<accession>A0A7S8HEL6</accession>
<dbReference type="InterPro" id="IPR036412">
    <property type="entry name" value="HAD-like_sf"/>
</dbReference>
<dbReference type="Gene3D" id="3.30.1240.10">
    <property type="match status" value="1"/>
</dbReference>
<dbReference type="InterPro" id="IPR006379">
    <property type="entry name" value="HAD-SF_hydro_IIB"/>
</dbReference>
<dbReference type="SUPFAM" id="SSF56784">
    <property type="entry name" value="HAD-like"/>
    <property type="match status" value="1"/>
</dbReference>
<dbReference type="GO" id="GO:0000287">
    <property type="term" value="F:magnesium ion binding"/>
    <property type="evidence" value="ECO:0007669"/>
    <property type="project" value="TreeGrafter"/>
</dbReference>
<evidence type="ECO:0000313" key="1">
    <source>
        <dbReference type="EMBL" id="QPC45863.1"/>
    </source>
</evidence>
<keyword evidence="1" id="KW-0378">Hydrolase</keyword>
<dbReference type="EMBL" id="CP049742">
    <property type="protein sequence ID" value="QPC45863.1"/>
    <property type="molecule type" value="Genomic_DNA"/>
</dbReference>
<dbReference type="SFLD" id="SFLDG01144">
    <property type="entry name" value="C2.B.4:_PGP_Like"/>
    <property type="match status" value="1"/>
</dbReference>
<dbReference type="NCBIfam" id="TIGR01484">
    <property type="entry name" value="HAD-SF-IIB"/>
    <property type="match status" value="1"/>
</dbReference>
<dbReference type="Pfam" id="PF08282">
    <property type="entry name" value="Hydrolase_3"/>
    <property type="match status" value="1"/>
</dbReference>
<protein>
    <submittedName>
        <fullName evidence="1">Cof-type HAD-IIB family hydrolase</fullName>
    </submittedName>
</protein>